<proteinExistence type="predicted"/>
<evidence type="ECO:0000313" key="2">
    <source>
        <dbReference type="Proteomes" id="UP000050465"/>
    </source>
</evidence>
<dbReference type="AlphaFoldDB" id="A0A0P7ZA53"/>
<dbReference type="EMBL" id="LJZR01000095">
    <property type="protein sequence ID" value="KPQ31575.1"/>
    <property type="molecule type" value="Genomic_DNA"/>
</dbReference>
<protein>
    <submittedName>
        <fullName evidence="1">Uncharacterized protein</fullName>
    </submittedName>
</protein>
<accession>A0A0P7ZA53</accession>
<reference evidence="1 2" key="1">
    <citation type="submission" date="2015-09" db="EMBL/GenBank/DDBJ databases">
        <title>Identification and resolution of microdiversity through metagenomic sequencing of parallel consortia.</title>
        <authorList>
            <person name="Nelson W.C."/>
            <person name="Romine M.F."/>
            <person name="Lindemann S.R."/>
        </authorList>
    </citation>
    <scope>NUCLEOTIDE SEQUENCE [LARGE SCALE GENOMIC DNA]</scope>
    <source>
        <strain evidence="1">Ana</strain>
    </source>
</reference>
<comment type="caution">
    <text evidence="1">The sequence shown here is derived from an EMBL/GenBank/DDBJ whole genome shotgun (WGS) entry which is preliminary data.</text>
</comment>
<name>A0A0P7ZA53_9CYAN</name>
<evidence type="ECO:0000313" key="1">
    <source>
        <dbReference type="EMBL" id="KPQ31575.1"/>
    </source>
</evidence>
<dbReference type="Proteomes" id="UP000050465">
    <property type="component" value="Unassembled WGS sequence"/>
</dbReference>
<dbReference type="STRING" id="1666911.HLUCCA11_23470"/>
<organism evidence="1 2">
    <name type="scientific">Phormidesmis priestleyi Ana</name>
    <dbReference type="NCBI Taxonomy" id="1666911"/>
    <lineage>
        <taxon>Bacteria</taxon>
        <taxon>Bacillati</taxon>
        <taxon>Cyanobacteriota</taxon>
        <taxon>Cyanophyceae</taxon>
        <taxon>Leptolyngbyales</taxon>
        <taxon>Leptolyngbyaceae</taxon>
        <taxon>Phormidesmis</taxon>
    </lineage>
</organism>
<sequence length="184" mass="21481">MAKSWQFIRLPSLSIELRINYIYMEAQTAERFKTASTTLGWAYRSLAQHCIHVFLEEYRAFYALAAHEDYIARELTEKSYYEILESSGDLPEYKKGKPNWAETPLSKVPAPPTTQANRYRYNTISLSDHNAVCLKVAQIVHEVPLTVLVSRIVKDHFERYWKSGYLPQIQMHEQKTFDLSKVKS</sequence>
<gene>
    <name evidence="1" type="ORF">HLUCCA11_23470</name>
</gene>